<sequence>MLMDSNTFVVLDGQASLWLRLNESCLNILTTFITGLNKANKQLTTEHFSMNGKWALIRTFRAHLLFDRSLDLPNASDSFSRLPIFRYFMREIPFAPTWRLFSSGGTNQVVDIWSTTQESHQTGQAVIWATEILGILTLSSYTEDRLGTVQSSLGRILSTIDESLEGMELHFNLVGLSLSYGGLTASKFGTHCQIPSPTVHEKENARTIDAYRYASDINLPWRIHATLRWALVSCVRRFGDHLRYEWTAQSCKFCTFKIFQTLETFNFQTLAK</sequence>
<evidence type="ECO:0000313" key="14">
    <source>
        <dbReference type="Proteomes" id="UP000274429"/>
    </source>
</evidence>
<evidence type="ECO:0000256" key="1">
    <source>
        <dbReference type="ARBA" id="ARBA00004232"/>
    </source>
</evidence>
<keyword evidence="12" id="KW-0539">Nucleus</keyword>
<dbReference type="InterPro" id="IPR019049">
    <property type="entry name" value="Nucleoporin_prot_Ndc1/Nup"/>
</dbReference>
<protein>
    <submittedName>
        <fullName evidence="15">Fungal_trans domain-containing protein</fullName>
    </submittedName>
</protein>
<dbReference type="EMBL" id="UYWX01000002">
    <property type="protein sequence ID" value="VDM15641.1"/>
    <property type="molecule type" value="Genomic_DNA"/>
</dbReference>
<dbReference type="STRING" id="6205.A0A0R3WHK5"/>
<comment type="subcellular location">
    <subcellularLocation>
        <location evidence="1">Nucleus membrane</location>
        <topology evidence="1">Multi-pass membrane protein</topology>
    </subcellularLocation>
    <subcellularLocation>
        <location evidence="2">Nucleus</location>
        <location evidence="2">Nuclear pore complex</location>
    </subcellularLocation>
</comment>
<evidence type="ECO:0000256" key="9">
    <source>
        <dbReference type="ARBA" id="ARBA00023010"/>
    </source>
</evidence>
<keyword evidence="11" id="KW-0472">Membrane</keyword>
<dbReference type="WBParaSite" id="TTAC_0000002501-mRNA-1">
    <property type="protein sequence ID" value="TTAC_0000002501-mRNA-1"/>
    <property type="gene ID" value="TTAC_0000002501"/>
</dbReference>
<dbReference type="PANTHER" id="PTHR13269:SF6">
    <property type="entry name" value="NUCLEOPORIN NDC1"/>
    <property type="match status" value="1"/>
</dbReference>
<gene>
    <name evidence="13" type="ORF">TTAC_LOCUS26</name>
</gene>
<dbReference type="GO" id="GO:0031965">
    <property type="term" value="C:nuclear membrane"/>
    <property type="evidence" value="ECO:0007669"/>
    <property type="project" value="UniProtKB-SubCell"/>
</dbReference>
<evidence type="ECO:0000256" key="3">
    <source>
        <dbReference type="ARBA" id="ARBA00005760"/>
    </source>
</evidence>
<dbReference type="GO" id="GO:0051028">
    <property type="term" value="P:mRNA transport"/>
    <property type="evidence" value="ECO:0007669"/>
    <property type="project" value="UniProtKB-KW"/>
</dbReference>
<keyword evidence="10" id="KW-0906">Nuclear pore complex</keyword>
<comment type="similarity">
    <text evidence="3">Belongs to the NDC1 family.</text>
</comment>
<keyword evidence="7" id="KW-0653">Protein transport</keyword>
<keyword evidence="9" id="KW-0811">Translocation</keyword>
<reference evidence="13 14" key="2">
    <citation type="submission" date="2018-11" db="EMBL/GenBank/DDBJ databases">
        <authorList>
            <consortium name="Pathogen Informatics"/>
        </authorList>
    </citation>
    <scope>NUCLEOTIDE SEQUENCE [LARGE SCALE GENOMIC DNA]</scope>
</reference>
<evidence type="ECO:0000256" key="2">
    <source>
        <dbReference type="ARBA" id="ARBA00004567"/>
    </source>
</evidence>
<evidence type="ECO:0000256" key="4">
    <source>
        <dbReference type="ARBA" id="ARBA00022448"/>
    </source>
</evidence>
<dbReference type="GO" id="GO:0006999">
    <property type="term" value="P:nuclear pore organization"/>
    <property type="evidence" value="ECO:0007669"/>
    <property type="project" value="TreeGrafter"/>
</dbReference>
<dbReference type="GO" id="GO:0030674">
    <property type="term" value="F:protein-macromolecule adaptor activity"/>
    <property type="evidence" value="ECO:0007669"/>
    <property type="project" value="TreeGrafter"/>
</dbReference>
<keyword evidence="14" id="KW-1185">Reference proteome</keyword>
<evidence type="ECO:0000256" key="5">
    <source>
        <dbReference type="ARBA" id="ARBA00022692"/>
    </source>
</evidence>
<keyword evidence="5" id="KW-0812">Transmembrane</keyword>
<keyword evidence="8" id="KW-1133">Transmembrane helix</keyword>
<evidence type="ECO:0000313" key="15">
    <source>
        <dbReference type="WBParaSite" id="TTAC_0000002501-mRNA-1"/>
    </source>
</evidence>
<evidence type="ECO:0000256" key="7">
    <source>
        <dbReference type="ARBA" id="ARBA00022927"/>
    </source>
</evidence>
<evidence type="ECO:0000256" key="10">
    <source>
        <dbReference type="ARBA" id="ARBA00023132"/>
    </source>
</evidence>
<name>A0A0R3WHK5_HYDTA</name>
<proteinExistence type="inferred from homology"/>
<dbReference type="Pfam" id="PF09531">
    <property type="entry name" value="Ndc1_Nup"/>
    <property type="match status" value="1"/>
</dbReference>
<dbReference type="GO" id="GO:0015031">
    <property type="term" value="P:protein transport"/>
    <property type="evidence" value="ECO:0007669"/>
    <property type="project" value="UniProtKB-KW"/>
</dbReference>
<evidence type="ECO:0000313" key="13">
    <source>
        <dbReference type="EMBL" id="VDM15641.1"/>
    </source>
</evidence>
<keyword evidence="4" id="KW-0813">Transport</keyword>
<keyword evidence="6" id="KW-0509">mRNA transport</keyword>
<evidence type="ECO:0000256" key="12">
    <source>
        <dbReference type="ARBA" id="ARBA00023242"/>
    </source>
</evidence>
<evidence type="ECO:0000256" key="11">
    <source>
        <dbReference type="ARBA" id="ARBA00023136"/>
    </source>
</evidence>
<reference evidence="15" key="1">
    <citation type="submission" date="2017-02" db="UniProtKB">
        <authorList>
            <consortium name="WormBaseParasite"/>
        </authorList>
    </citation>
    <scope>IDENTIFICATION</scope>
</reference>
<dbReference type="OrthoDB" id="67850at2759"/>
<dbReference type="AlphaFoldDB" id="A0A0R3WHK5"/>
<accession>A0A0R3WHK5</accession>
<evidence type="ECO:0000256" key="6">
    <source>
        <dbReference type="ARBA" id="ARBA00022816"/>
    </source>
</evidence>
<dbReference type="GO" id="GO:0070762">
    <property type="term" value="C:nuclear pore transmembrane ring"/>
    <property type="evidence" value="ECO:0007669"/>
    <property type="project" value="TreeGrafter"/>
</dbReference>
<dbReference type="Proteomes" id="UP000274429">
    <property type="component" value="Unassembled WGS sequence"/>
</dbReference>
<evidence type="ECO:0000256" key="8">
    <source>
        <dbReference type="ARBA" id="ARBA00022989"/>
    </source>
</evidence>
<organism evidence="15">
    <name type="scientific">Hydatigena taeniaeformis</name>
    <name type="common">Feline tapeworm</name>
    <name type="synonym">Taenia taeniaeformis</name>
    <dbReference type="NCBI Taxonomy" id="6205"/>
    <lineage>
        <taxon>Eukaryota</taxon>
        <taxon>Metazoa</taxon>
        <taxon>Spiralia</taxon>
        <taxon>Lophotrochozoa</taxon>
        <taxon>Platyhelminthes</taxon>
        <taxon>Cestoda</taxon>
        <taxon>Eucestoda</taxon>
        <taxon>Cyclophyllidea</taxon>
        <taxon>Taeniidae</taxon>
        <taxon>Hydatigera</taxon>
    </lineage>
</organism>
<dbReference type="PANTHER" id="PTHR13269">
    <property type="entry name" value="NUCLEOPORIN NDC1"/>
    <property type="match status" value="1"/>
</dbReference>